<dbReference type="OrthoDB" id="1778624at2"/>
<dbReference type="Proteomes" id="UP001200334">
    <property type="component" value="Unassembled WGS sequence"/>
</dbReference>
<dbReference type="GO" id="GO:0005988">
    <property type="term" value="P:lactose metabolic process"/>
    <property type="evidence" value="ECO:0007669"/>
    <property type="project" value="UniProtKB-KW"/>
</dbReference>
<dbReference type="GO" id="GO:0050044">
    <property type="term" value="F:galactose-6-phosphate isomerase activity"/>
    <property type="evidence" value="ECO:0007669"/>
    <property type="project" value="UniProtKB-EC"/>
</dbReference>
<proteinExistence type="inferred from homology"/>
<keyword evidence="2" id="KW-0423">Lactose metabolism</keyword>
<dbReference type="Gene3D" id="3.40.1400.10">
    <property type="entry name" value="Sugar-phosphate isomerase, RpiB/LacA/LacB"/>
    <property type="match status" value="1"/>
</dbReference>
<accession>A0A061CCW3</accession>
<evidence type="ECO:0000256" key="2">
    <source>
        <dbReference type="ARBA" id="ARBA00022736"/>
    </source>
</evidence>
<dbReference type="NCBIfam" id="NF006380">
    <property type="entry name" value="PRK08621.1"/>
    <property type="match status" value="1"/>
</dbReference>
<dbReference type="EMBL" id="JAJNUY010000014">
    <property type="protein sequence ID" value="MCD5563421.1"/>
    <property type="molecule type" value="Genomic_DNA"/>
</dbReference>
<evidence type="ECO:0000313" key="5">
    <source>
        <dbReference type="EMBL" id="MCD5563421.1"/>
    </source>
</evidence>
<evidence type="ECO:0000313" key="4">
    <source>
        <dbReference type="EMBL" id="AZA15577.1"/>
    </source>
</evidence>
<dbReference type="RefSeq" id="WP_016396812.1">
    <property type="nucleotide sequence ID" value="NZ_BJLO01000008.1"/>
</dbReference>
<dbReference type="PANTHER" id="PTHR30345:SF5">
    <property type="entry name" value="GALACTOSE-6-PHOSPHATE ISOMERASE SUBUNIT LACA"/>
    <property type="match status" value="1"/>
</dbReference>
<evidence type="ECO:0000256" key="1">
    <source>
        <dbReference type="ARBA" id="ARBA00008754"/>
    </source>
</evidence>
<dbReference type="SUPFAM" id="SSF89623">
    <property type="entry name" value="Ribose/Galactose isomerase RpiB/AlsB"/>
    <property type="match status" value="1"/>
</dbReference>
<name>A0A061CCW3_LACDL</name>
<protein>
    <submittedName>
        <fullName evidence="4">Galactose-6-phosphate isomerase subunit LacA</fullName>
        <ecNumber evidence="5">5.3.1.26</ecNumber>
    </submittedName>
</protein>
<dbReference type="GO" id="GO:0009052">
    <property type="term" value="P:pentose-phosphate shunt, non-oxidative branch"/>
    <property type="evidence" value="ECO:0007669"/>
    <property type="project" value="TreeGrafter"/>
</dbReference>
<dbReference type="Pfam" id="PF02502">
    <property type="entry name" value="LacAB_rpiB"/>
    <property type="match status" value="1"/>
</dbReference>
<dbReference type="GO" id="GO:0019316">
    <property type="term" value="P:D-allose catabolic process"/>
    <property type="evidence" value="ECO:0007669"/>
    <property type="project" value="TreeGrafter"/>
</dbReference>
<dbReference type="PANTHER" id="PTHR30345">
    <property type="entry name" value="RIBOSE-5-PHOSPHATE ISOMERASE B"/>
    <property type="match status" value="1"/>
</dbReference>
<evidence type="ECO:0000256" key="3">
    <source>
        <dbReference type="ARBA" id="ARBA00023235"/>
    </source>
</evidence>
<dbReference type="InterPro" id="IPR036569">
    <property type="entry name" value="RpiB_LacA_LacB_sf"/>
</dbReference>
<organism evidence="4">
    <name type="scientific">Lactobacillus delbrueckii subsp. lactis</name>
    <dbReference type="NCBI Taxonomy" id="29397"/>
    <lineage>
        <taxon>Bacteria</taxon>
        <taxon>Bacillati</taxon>
        <taxon>Bacillota</taxon>
        <taxon>Bacilli</taxon>
        <taxon>Lactobacillales</taxon>
        <taxon>Lactobacillaceae</taxon>
        <taxon>Lactobacillus</taxon>
    </lineage>
</organism>
<dbReference type="NCBIfam" id="TIGR00689">
    <property type="entry name" value="rpiB_lacA_lacB"/>
    <property type="match status" value="1"/>
</dbReference>
<dbReference type="GO" id="GO:0004751">
    <property type="term" value="F:ribose-5-phosphate isomerase activity"/>
    <property type="evidence" value="ECO:0007669"/>
    <property type="project" value="TreeGrafter"/>
</dbReference>
<gene>
    <name evidence="5" type="primary">lacA</name>
    <name evidence="4" type="ORF">DQL93_02470</name>
    <name evidence="5" type="ORF">LOB85_04565</name>
</gene>
<sequence length="142" mass="15612">MKVVIGSDKDGFNLKESVKNYLQKHDYEVLDVTPEPAEDFVESSLKVTHEVLDNGIKKAVMFDRYGVGSAMASNKVKGMVTANVNEERTAHMTAMHNGAKAIALGSGVVGPDLANTIVQRYLDTEYAAGRHQVRLDMLEKMI</sequence>
<dbReference type="InterPro" id="IPR003500">
    <property type="entry name" value="RpiB_LacA_LacB"/>
</dbReference>
<evidence type="ECO:0000313" key="6">
    <source>
        <dbReference type="Proteomes" id="UP001200334"/>
    </source>
</evidence>
<comment type="similarity">
    <text evidence="1">Belongs to the LacAB/RpiB family.</text>
</comment>
<dbReference type="PIRSF" id="PIRSF005384">
    <property type="entry name" value="RpiB_LacA_B"/>
    <property type="match status" value="1"/>
</dbReference>
<dbReference type="AlphaFoldDB" id="A0A061CCW3"/>
<keyword evidence="3 4" id="KW-0413">Isomerase</keyword>
<dbReference type="EMBL" id="CP031023">
    <property type="protein sequence ID" value="AZA15577.1"/>
    <property type="molecule type" value="Genomic_DNA"/>
</dbReference>
<dbReference type="EC" id="5.3.1.26" evidence="5"/>
<reference evidence="5 6" key="2">
    <citation type="submission" date="2021-12" db="EMBL/GenBank/DDBJ databases">
        <title>Antimicrobial susceptibility of Lactobacillus delbrueckii subsp. lactis obtained from milk products and other habitats.</title>
        <authorList>
            <person name="Shani N."/>
        </authorList>
    </citation>
    <scope>NUCLEOTIDE SEQUENCE [LARGE SCALE GENOMIC DNA]</scope>
    <source>
        <strain evidence="5 6">FAM 21755</strain>
    </source>
</reference>
<reference evidence="4" key="1">
    <citation type="submission" date="2018-07" db="EMBL/GenBank/DDBJ databases">
        <authorList>
            <person name="Somerville V."/>
        </authorList>
    </citation>
    <scope>NUCLEOTIDE SEQUENCE</scope>
    <source>
        <strain evidence="4">NWC_2_2</strain>
    </source>
</reference>